<feature type="coiled-coil region" evidence="1">
    <location>
        <begin position="138"/>
        <end position="165"/>
    </location>
</feature>
<comment type="caution">
    <text evidence="3">The sequence shown here is derived from an EMBL/GenBank/DDBJ whole genome shotgun (WGS) entry which is preliminary data.</text>
</comment>
<name>A0A4S9TXK9_AURPU</name>
<evidence type="ECO:0000256" key="2">
    <source>
        <dbReference type="SAM" id="MobiDB-lite"/>
    </source>
</evidence>
<dbReference type="AlphaFoldDB" id="A0A4S9TXK9"/>
<organism evidence="3 4">
    <name type="scientific">Aureobasidium pullulans</name>
    <name type="common">Black yeast</name>
    <name type="synonym">Pullularia pullulans</name>
    <dbReference type="NCBI Taxonomy" id="5580"/>
    <lineage>
        <taxon>Eukaryota</taxon>
        <taxon>Fungi</taxon>
        <taxon>Dikarya</taxon>
        <taxon>Ascomycota</taxon>
        <taxon>Pezizomycotina</taxon>
        <taxon>Dothideomycetes</taxon>
        <taxon>Dothideomycetidae</taxon>
        <taxon>Dothideales</taxon>
        <taxon>Saccotheciaceae</taxon>
        <taxon>Aureobasidium</taxon>
    </lineage>
</organism>
<sequence>MASSSVDQTTQSQPALTTSEEIKSLYPKEVYKNWSKCYGNPDAHRQEDLSLQTSAITYIERWIPKEESWLEGNGRAILELDTQRQKMEEYWTKTTELAKQYGFDEEAEHVQGVYQLFQAAAEDHSNKSLVHFFNGRLLRQRQKELDRHKKNIDEINEERRQLKIFEKHYLGRDD</sequence>
<protein>
    <submittedName>
        <fullName evidence="3">Uncharacterized protein</fullName>
    </submittedName>
</protein>
<keyword evidence="1" id="KW-0175">Coiled coil</keyword>
<proteinExistence type="predicted"/>
<evidence type="ECO:0000313" key="4">
    <source>
        <dbReference type="Proteomes" id="UP000308005"/>
    </source>
</evidence>
<evidence type="ECO:0000256" key="1">
    <source>
        <dbReference type="SAM" id="Coils"/>
    </source>
</evidence>
<dbReference type="EMBL" id="QZBM01000033">
    <property type="protein sequence ID" value="THZ29436.1"/>
    <property type="molecule type" value="Genomic_DNA"/>
</dbReference>
<dbReference type="Proteomes" id="UP000308005">
    <property type="component" value="Unassembled WGS sequence"/>
</dbReference>
<accession>A0A4S9TXK9</accession>
<gene>
    <name evidence="3" type="ORF">D6C91_01532</name>
</gene>
<feature type="region of interest" description="Disordered" evidence="2">
    <location>
        <begin position="1"/>
        <end position="20"/>
    </location>
</feature>
<feature type="compositionally biased region" description="Polar residues" evidence="2">
    <location>
        <begin position="1"/>
        <end position="19"/>
    </location>
</feature>
<evidence type="ECO:0000313" key="3">
    <source>
        <dbReference type="EMBL" id="THZ29436.1"/>
    </source>
</evidence>
<reference evidence="3 4" key="1">
    <citation type="submission" date="2018-10" db="EMBL/GenBank/DDBJ databases">
        <title>Fifty Aureobasidium pullulans genomes reveal a recombining polyextremotolerant generalist.</title>
        <authorList>
            <person name="Gostincar C."/>
            <person name="Turk M."/>
            <person name="Zajc J."/>
            <person name="Gunde-Cimerman N."/>
        </authorList>
    </citation>
    <scope>NUCLEOTIDE SEQUENCE [LARGE SCALE GENOMIC DNA]</scope>
    <source>
        <strain evidence="3 4">EXF-3863</strain>
    </source>
</reference>